<keyword evidence="1" id="KW-0175">Coiled coil</keyword>
<dbReference type="RefSeq" id="XP_008624861.1">
    <property type="nucleotide sequence ID" value="XM_008626639.1"/>
</dbReference>
<evidence type="ECO:0000313" key="2">
    <source>
        <dbReference type="EMBL" id="VEV56489.1"/>
    </source>
</evidence>
<gene>
    <name evidence="2" type="ORF">PVVCY_0903000</name>
</gene>
<dbReference type="EMBL" id="LR215065">
    <property type="protein sequence ID" value="VEV56489.1"/>
    <property type="molecule type" value="Genomic_DNA"/>
</dbReference>
<feature type="coiled-coil region" evidence="1">
    <location>
        <begin position="180"/>
        <end position="211"/>
    </location>
</feature>
<organism evidence="2 3">
    <name type="scientific">Plasmodium vinckei vinckei</name>
    <dbReference type="NCBI Taxonomy" id="54757"/>
    <lineage>
        <taxon>Eukaryota</taxon>
        <taxon>Sar</taxon>
        <taxon>Alveolata</taxon>
        <taxon>Apicomplexa</taxon>
        <taxon>Aconoidasida</taxon>
        <taxon>Haemosporida</taxon>
        <taxon>Plasmodiidae</taxon>
        <taxon>Plasmodium</taxon>
        <taxon>Plasmodium (Vinckeia)</taxon>
    </lineage>
</organism>
<dbReference type="OrthoDB" id="372589at2759"/>
<accession>A0A449BT24</accession>
<dbReference type="AlphaFoldDB" id="A0A449BT24"/>
<dbReference type="Proteomes" id="UP000290582">
    <property type="component" value="Chromosome PVVCY_09"/>
</dbReference>
<feature type="coiled-coil region" evidence="1">
    <location>
        <begin position="288"/>
        <end position="351"/>
    </location>
</feature>
<name>A0A449BT24_PLAVN</name>
<evidence type="ECO:0000256" key="1">
    <source>
        <dbReference type="SAM" id="Coils"/>
    </source>
</evidence>
<reference evidence="2 3" key="1">
    <citation type="submission" date="2019-01" db="EMBL/GenBank/DDBJ databases">
        <authorList>
            <person name="Ramaprasad A."/>
        </authorList>
    </citation>
    <scope>NUCLEOTIDE SEQUENCE [LARGE SCALE GENOMIC DNA]</scope>
</reference>
<dbReference type="KEGG" id="pvv:PVVCY_0903000"/>
<proteinExistence type="predicted"/>
<dbReference type="GeneID" id="19961193"/>
<protein>
    <submittedName>
        <fullName evidence="2">Uncharacterized protein</fullName>
    </submittedName>
</protein>
<evidence type="ECO:0000313" key="3">
    <source>
        <dbReference type="Proteomes" id="UP000290582"/>
    </source>
</evidence>
<dbReference type="VEuPathDB" id="PlasmoDB:PVVCY_0903000"/>
<sequence>MEIKGNNNNLEKETNFEINNINRIILDILCTEAIRKIKFILHILKEILKKKTNVLHVYITNNIDHLSTEKKRKEIFNSLQDQIELCENENDYNNIKDKIQEYINSINETNEILCQNSPVDRNIKENRDKIIEDGHLLLKIFKKIKKLDFISVLNELSIFKNDENLLLNLNQNVYHKKQIINILKKQIEELIENTNNKKVKIYEKIEQVEKKKKIFFVKSMLYYIYKKEYVQANVSNFNMDVKFKHDSTQTSKDNMETELTTYYDINEYIKMFLNKRNDNLQNIHDSLVEYYEKEKIKKIKELEEIKKKVDISILIIQQKKEIILKYEQANKAQIEEEKVKLRKEIATKEYLKTYNECVLFLQDIGRNKIRAYEERRKKLMKKKQKPKNTISYRM</sequence>